<dbReference type="GO" id="GO:0006741">
    <property type="term" value="P:NADP+ biosynthetic process"/>
    <property type="evidence" value="ECO:0007669"/>
    <property type="project" value="UniProtKB-UniRule"/>
</dbReference>
<dbReference type="GO" id="GO:0019674">
    <property type="term" value="P:NAD+ metabolic process"/>
    <property type="evidence" value="ECO:0007669"/>
    <property type="project" value="InterPro"/>
</dbReference>
<comment type="cofactor">
    <cofactor evidence="6">
        <name>a divalent metal cation</name>
        <dbReference type="ChEBI" id="CHEBI:60240"/>
    </cofactor>
</comment>
<comment type="caution">
    <text evidence="7">The sequence shown here is derived from an EMBL/GenBank/DDBJ whole genome shotgun (WGS) entry which is preliminary data.</text>
</comment>
<feature type="binding site" evidence="6">
    <location>
        <position position="57"/>
    </location>
    <ligand>
        <name>NAD(+)</name>
        <dbReference type="ChEBI" id="CHEBI:57540"/>
    </ligand>
</feature>
<dbReference type="InterPro" id="IPR002504">
    <property type="entry name" value="NADK"/>
</dbReference>
<keyword evidence="6" id="KW-0547">Nucleotide-binding</keyword>
<feature type="binding site" evidence="6">
    <location>
        <begin position="52"/>
        <end position="53"/>
    </location>
    <ligand>
        <name>NAD(+)</name>
        <dbReference type="ChEBI" id="CHEBI:57540"/>
    </ligand>
</feature>
<evidence type="ECO:0000313" key="7">
    <source>
        <dbReference type="EMBL" id="PIZ14583.1"/>
    </source>
</evidence>
<proteinExistence type="inferred from homology"/>
<comment type="similarity">
    <text evidence="6">Belongs to the NAD kinase family.</text>
</comment>
<comment type="caution">
    <text evidence="6">Lacks conserved residue(s) required for the propagation of feature annotation.</text>
</comment>
<comment type="subcellular location">
    <subcellularLocation>
        <location evidence="6">Cytoplasm</location>
    </subcellularLocation>
</comment>
<dbReference type="GO" id="GO:0051287">
    <property type="term" value="F:NAD binding"/>
    <property type="evidence" value="ECO:0007669"/>
    <property type="project" value="UniProtKB-ARBA"/>
</dbReference>
<gene>
    <name evidence="6" type="primary">nadK</name>
    <name evidence="7" type="ORF">COY52_11920</name>
</gene>
<feature type="binding site" evidence="6">
    <location>
        <position position="149"/>
    </location>
    <ligand>
        <name>NAD(+)</name>
        <dbReference type="ChEBI" id="CHEBI:57540"/>
    </ligand>
</feature>
<dbReference type="EMBL" id="PFMR01000330">
    <property type="protein sequence ID" value="PIZ14583.1"/>
    <property type="molecule type" value="Genomic_DNA"/>
</dbReference>
<keyword evidence="4 6" id="KW-0520">NAD</keyword>
<dbReference type="PANTHER" id="PTHR20275:SF0">
    <property type="entry name" value="NAD KINASE"/>
    <property type="match status" value="1"/>
</dbReference>
<dbReference type="GO" id="GO:0003951">
    <property type="term" value="F:NAD+ kinase activity"/>
    <property type="evidence" value="ECO:0007669"/>
    <property type="project" value="UniProtKB-UniRule"/>
</dbReference>
<evidence type="ECO:0000256" key="2">
    <source>
        <dbReference type="ARBA" id="ARBA00022777"/>
    </source>
</evidence>
<dbReference type="InterPro" id="IPR016064">
    <property type="entry name" value="NAD/diacylglycerol_kinase_sf"/>
</dbReference>
<evidence type="ECO:0000256" key="5">
    <source>
        <dbReference type="ARBA" id="ARBA00047925"/>
    </source>
</evidence>
<evidence type="ECO:0000256" key="6">
    <source>
        <dbReference type="HAMAP-Rule" id="MF_00361"/>
    </source>
</evidence>
<keyword evidence="1 6" id="KW-0808">Transferase</keyword>
<dbReference type="PANTHER" id="PTHR20275">
    <property type="entry name" value="NAD KINASE"/>
    <property type="match status" value="1"/>
</dbReference>
<comment type="function">
    <text evidence="6">Involved in the regulation of the intracellular balance of NAD and NADP, and is a key enzyme in the biosynthesis of NADP. Catalyzes specifically the phosphorylation on 2'-hydroxyl of the adenosine moiety of NAD to yield NADP.</text>
</comment>
<dbReference type="GO" id="GO:0005524">
    <property type="term" value="F:ATP binding"/>
    <property type="evidence" value="ECO:0007669"/>
    <property type="project" value="UniProtKB-KW"/>
</dbReference>
<keyword evidence="6" id="KW-0067">ATP-binding</keyword>
<keyword evidence="3 6" id="KW-0521">NADP</keyword>
<evidence type="ECO:0000313" key="8">
    <source>
        <dbReference type="Proteomes" id="UP000229307"/>
    </source>
</evidence>
<dbReference type="SUPFAM" id="SSF111331">
    <property type="entry name" value="NAD kinase/diacylglycerol kinase-like"/>
    <property type="match status" value="1"/>
</dbReference>
<organism evidence="7 8">
    <name type="scientific">Candidatus Desantisbacteria bacterium CG_4_10_14_0_8_um_filter_48_22</name>
    <dbReference type="NCBI Taxonomy" id="1974543"/>
    <lineage>
        <taxon>Bacteria</taxon>
        <taxon>Candidatus Desantisiibacteriota</taxon>
    </lineage>
</organism>
<dbReference type="GO" id="GO:0005737">
    <property type="term" value="C:cytoplasm"/>
    <property type="evidence" value="ECO:0007669"/>
    <property type="project" value="UniProtKB-SubCell"/>
</dbReference>
<dbReference type="HAMAP" id="MF_00361">
    <property type="entry name" value="NAD_kinase"/>
    <property type="match status" value="1"/>
</dbReference>
<dbReference type="Pfam" id="PF20143">
    <property type="entry name" value="NAD_kinase_C"/>
    <property type="match status" value="1"/>
</dbReference>
<name>A0A2M7S5L4_9BACT</name>
<keyword evidence="2 6" id="KW-0418">Kinase</keyword>
<dbReference type="GO" id="GO:0046872">
    <property type="term" value="F:metal ion binding"/>
    <property type="evidence" value="ECO:0007669"/>
    <property type="project" value="UniProtKB-UniRule"/>
</dbReference>
<reference evidence="8" key="1">
    <citation type="submission" date="2017-09" db="EMBL/GenBank/DDBJ databases">
        <title>Depth-based differentiation of microbial function through sediment-hosted aquifers and enrichment of novel symbionts in the deep terrestrial subsurface.</title>
        <authorList>
            <person name="Probst A.J."/>
            <person name="Ladd B."/>
            <person name="Jarett J.K."/>
            <person name="Geller-Mcgrath D.E."/>
            <person name="Sieber C.M.K."/>
            <person name="Emerson J.B."/>
            <person name="Anantharaman K."/>
            <person name="Thomas B.C."/>
            <person name="Malmstrom R."/>
            <person name="Stieglmeier M."/>
            <person name="Klingl A."/>
            <person name="Woyke T."/>
            <person name="Ryan C.M."/>
            <person name="Banfield J.F."/>
        </authorList>
    </citation>
    <scope>NUCLEOTIDE SEQUENCE [LARGE SCALE GENOMIC DNA]</scope>
</reference>
<feature type="active site" description="Proton acceptor" evidence="6">
    <location>
        <position position="52"/>
    </location>
</feature>
<evidence type="ECO:0000256" key="1">
    <source>
        <dbReference type="ARBA" id="ARBA00022679"/>
    </source>
</evidence>
<accession>A0A2M7S5L4</accession>
<protein>
    <recommendedName>
        <fullName evidence="6">NAD kinase</fullName>
        <ecNumber evidence="6">2.7.1.23</ecNumber>
    </recommendedName>
    <alternativeName>
        <fullName evidence="6">ATP-dependent NAD kinase</fullName>
    </alternativeName>
</protein>
<evidence type="ECO:0000256" key="4">
    <source>
        <dbReference type="ARBA" id="ARBA00023027"/>
    </source>
</evidence>
<sequence length="262" mass="27989">MIKKIGLIYNPEKKKAARAAKAVAGMFARQGAEILEGADLGKCQLVIALGGDGMLLRAARLVKPGIPVLPVSLGSLNFLSGASISRLKNSCKAVIRGQFTTEKRLMLSAEAGERRFRALNDFVVERGTHRAVVLRVKINDEIFASYLCDGLILSTPTGSTAYSLAAGGPVASPGLNGFMITPIAPHTLAGRTFVLSGNETVSVIPESECFLTVDGQEKIPVPARMCINVRRSPYSFVLARLGNGGFYRTVNSRLGRILSGRK</sequence>
<dbReference type="EC" id="2.7.1.23" evidence="6"/>
<evidence type="ECO:0000256" key="3">
    <source>
        <dbReference type="ARBA" id="ARBA00022857"/>
    </source>
</evidence>
<comment type="catalytic activity">
    <reaction evidence="5 6">
        <text>NAD(+) + ATP = ADP + NADP(+) + H(+)</text>
        <dbReference type="Rhea" id="RHEA:18629"/>
        <dbReference type="ChEBI" id="CHEBI:15378"/>
        <dbReference type="ChEBI" id="CHEBI:30616"/>
        <dbReference type="ChEBI" id="CHEBI:57540"/>
        <dbReference type="ChEBI" id="CHEBI:58349"/>
        <dbReference type="ChEBI" id="CHEBI:456216"/>
        <dbReference type="EC" id="2.7.1.23"/>
    </reaction>
</comment>
<dbReference type="InterPro" id="IPR017437">
    <property type="entry name" value="ATP-NAD_kinase_PpnK-typ_C"/>
</dbReference>
<dbReference type="Pfam" id="PF01513">
    <property type="entry name" value="NAD_kinase"/>
    <property type="match status" value="1"/>
</dbReference>
<dbReference type="Proteomes" id="UP000229307">
    <property type="component" value="Unassembled WGS sequence"/>
</dbReference>
<feature type="binding site" evidence="6">
    <location>
        <position position="184"/>
    </location>
    <ligand>
        <name>NAD(+)</name>
        <dbReference type="ChEBI" id="CHEBI:57540"/>
    </ligand>
</feature>
<feature type="binding site" evidence="6">
    <location>
        <begin position="120"/>
        <end position="121"/>
    </location>
    <ligand>
        <name>NAD(+)</name>
        <dbReference type="ChEBI" id="CHEBI:57540"/>
    </ligand>
</feature>
<dbReference type="InterPro" id="IPR017438">
    <property type="entry name" value="ATP-NAD_kinase_N"/>
</dbReference>
<keyword evidence="6" id="KW-0963">Cytoplasm</keyword>
<dbReference type="Gene3D" id="2.60.200.30">
    <property type="entry name" value="Probable inorganic polyphosphate/atp-NAD kinase, domain 2"/>
    <property type="match status" value="1"/>
</dbReference>
<dbReference type="AlphaFoldDB" id="A0A2M7S5L4"/>
<feature type="binding site" evidence="6">
    <location>
        <position position="216"/>
    </location>
    <ligand>
        <name>NAD(+)</name>
        <dbReference type="ChEBI" id="CHEBI:57540"/>
    </ligand>
</feature>
<dbReference type="Gene3D" id="3.40.50.10330">
    <property type="entry name" value="Probable inorganic polyphosphate/atp-NAD kinase, domain 1"/>
    <property type="match status" value="1"/>
</dbReference>